<keyword evidence="13" id="KW-1185">Reference proteome</keyword>
<feature type="region of interest" description="Disordered" evidence="10">
    <location>
        <begin position="887"/>
        <end position="1046"/>
    </location>
</feature>
<keyword evidence="9" id="KW-0175">Coiled coil</keyword>
<feature type="coiled-coil region" evidence="9">
    <location>
        <begin position="669"/>
        <end position="704"/>
    </location>
</feature>
<feature type="compositionally biased region" description="Basic and acidic residues" evidence="10">
    <location>
        <begin position="988"/>
        <end position="997"/>
    </location>
</feature>
<comment type="similarity">
    <text evidence="7">Belongs to the PRPF40 family.</text>
</comment>
<name>A0A8B8QT15_9MYRT</name>
<evidence type="ECO:0000259" key="12">
    <source>
        <dbReference type="PROSITE" id="PS51676"/>
    </source>
</evidence>
<dbReference type="FunFam" id="1.10.10.440:FF:000022">
    <property type="entry name" value="Pre-mRNA-processing protein 40A"/>
    <property type="match status" value="1"/>
</dbReference>
<evidence type="ECO:0000259" key="11">
    <source>
        <dbReference type="PROSITE" id="PS50020"/>
    </source>
</evidence>
<feature type="domain" description="FF" evidence="12">
    <location>
        <begin position="553"/>
        <end position="608"/>
    </location>
</feature>
<keyword evidence="4" id="KW-0508">mRNA splicing</keyword>
<dbReference type="InterPro" id="IPR039726">
    <property type="entry name" value="Prp40-like"/>
</dbReference>
<feature type="compositionally biased region" description="Basic and acidic residues" evidence="10">
    <location>
        <begin position="887"/>
        <end position="900"/>
    </location>
</feature>
<dbReference type="InterPro" id="IPR036020">
    <property type="entry name" value="WW_dom_sf"/>
</dbReference>
<dbReference type="GO" id="GO:0070063">
    <property type="term" value="F:RNA polymerase binding"/>
    <property type="evidence" value="ECO:0007669"/>
    <property type="project" value="UniProtKB-ARBA"/>
</dbReference>
<feature type="coiled-coil region" evidence="9">
    <location>
        <begin position="747"/>
        <end position="774"/>
    </location>
</feature>
<dbReference type="GO" id="GO:0071004">
    <property type="term" value="C:U2-type prespliceosome"/>
    <property type="evidence" value="ECO:0007669"/>
    <property type="project" value="TreeGrafter"/>
</dbReference>
<feature type="compositionally biased region" description="Basic and acidic residues" evidence="10">
    <location>
        <begin position="913"/>
        <end position="940"/>
    </location>
</feature>
<feature type="domain" description="FF" evidence="12">
    <location>
        <begin position="621"/>
        <end position="675"/>
    </location>
</feature>
<dbReference type="GO" id="GO:0045292">
    <property type="term" value="P:mRNA cis splicing, via spliceosome"/>
    <property type="evidence" value="ECO:0007669"/>
    <property type="project" value="InterPro"/>
</dbReference>
<dbReference type="RefSeq" id="XP_048134800.1">
    <property type="nucleotide sequence ID" value="XM_048278843.1"/>
</dbReference>
<dbReference type="Pfam" id="PF01846">
    <property type="entry name" value="FF"/>
    <property type="match status" value="4"/>
</dbReference>
<proteinExistence type="inferred from homology"/>
<dbReference type="InterPro" id="IPR002713">
    <property type="entry name" value="FF_domain"/>
</dbReference>
<dbReference type="GeneID" id="115755180"/>
<dbReference type="Gene3D" id="1.10.10.440">
    <property type="entry name" value="FF domain"/>
    <property type="match status" value="5"/>
</dbReference>
<dbReference type="Pfam" id="PF00397">
    <property type="entry name" value="WW"/>
    <property type="match status" value="2"/>
</dbReference>
<evidence type="ECO:0000256" key="4">
    <source>
        <dbReference type="ARBA" id="ARBA00023187"/>
    </source>
</evidence>
<evidence type="ECO:0000256" key="8">
    <source>
        <dbReference type="ARBA" id="ARBA00064817"/>
    </source>
</evidence>
<reference evidence="14" key="1">
    <citation type="submission" date="2025-04" db="UniProtKB">
        <authorList>
            <consortium name="RefSeq"/>
        </authorList>
    </citation>
    <scope>IDENTIFICATION</scope>
    <source>
        <tissue evidence="15">Leaf</tissue>
    </source>
</reference>
<feature type="compositionally biased region" description="Pro residues" evidence="10">
    <location>
        <begin position="105"/>
        <end position="118"/>
    </location>
</feature>
<feature type="compositionally biased region" description="Low complexity" evidence="10">
    <location>
        <begin position="334"/>
        <end position="347"/>
    </location>
</feature>
<dbReference type="FunFam" id="1.10.10.440:FF:000024">
    <property type="entry name" value="Pre-mRNA-processing protein 40A"/>
    <property type="match status" value="1"/>
</dbReference>
<feature type="compositionally biased region" description="Basic residues" evidence="10">
    <location>
        <begin position="901"/>
        <end position="912"/>
    </location>
</feature>
<keyword evidence="5" id="KW-0539">Nucleus</keyword>
<dbReference type="Gene3D" id="2.20.70.10">
    <property type="match status" value="2"/>
</dbReference>
<evidence type="ECO:0000256" key="2">
    <source>
        <dbReference type="ARBA" id="ARBA00022664"/>
    </source>
</evidence>
<dbReference type="SUPFAM" id="SSF81698">
    <property type="entry name" value="FF domain"/>
    <property type="match status" value="5"/>
</dbReference>
<accession>A0A8B8QT15</accession>
<dbReference type="Proteomes" id="UP000827889">
    <property type="component" value="Chromosome 5"/>
</dbReference>
<dbReference type="PANTHER" id="PTHR11864">
    <property type="entry name" value="PRE-MRNA-PROCESSING PROTEIN PRP40"/>
    <property type="match status" value="1"/>
</dbReference>
<gene>
    <name evidence="14 15" type="primary">LOC115755180</name>
</gene>
<feature type="domain" description="WW" evidence="11">
    <location>
        <begin position="283"/>
        <end position="316"/>
    </location>
</feature>
<comment type="subcellular location">
    <subcellularLocation>
        <location evidence="1">Nucleus</location>
    </subcellularLocation>
</comment>
<dbReference type="PANTHER" id="PTHR11864:SF33">
    <property type="entry name" value="PRE-MRNA-PROCESSING PROTEIN 40B"/>
    <property type="match status" value="1"/>
</dbReference>
<dbReference type="FunFam" id="1.10.10.440:FF:000019">
    <property type="entry name" value="Pre-mRNA-processing protein 40A"/>
    <property type="match status" value="1"/>
</dbReference>
<dbReference type="OrthoDB" id="187617at2759"/>
<dbReference type="PROSITE" id="PS51676">
    <property type="entry name" value="FF"/>
    <property type="match status" value="4"/>
</dbReference>
<evidence type="ECO:0000256" key="10">
    <source>
        <dbReference type="SAM" id="MobiDB-lite"/>
    </source>
</evidence>
<feature type="compositionally biased region" description="Low complexity" evidence="10">
    <location>
        <begin position="356"/>
        <end position="365"/>
    </location>
</feature>
<dbReference type="AlphaFoldDB" id="A0A8B8QT15"/>
<keyword evidence="2" id="KW-0507">mRNA processing</keyword>
<evidence type="ECO:0000313" key="15">
    <source>
        <dbReference type="RefSeq" id="XP_048134800.1"/>
    </source>
</evidence>
<dbReference type="InterPro" id="IPR036517">
    <property type="entry name" value="FF_domain_sf"/>
</dbReference>
<dbReference type="GO" id="GO:0005685">
    <property type="term" value="C:U1 snRNP"/>
    <property type="evidence" value="ECO:0007669"/>
    <property type="project" value="TreeGrafter"/>
</dbReference>
<feature type="region of interest" description="Disordered" evidence="10">
    <location>
        <begin position="183"/>
        <end position="209"/>
    </location>
</feature>
<comment type="function">
    <text evidence="6">Binds the phosphorylated C-terminal domain (CTD) of the largest subunit of RNA polymerase II and functions as a scaffold for RNA processing machineries. May be involved in pre-mRNA splicing.</text>
</comment>
<dbReference type="PROSITE" id="PS01159">
    <property type="entry name" value="WW_DOMAIN_1"/>
    <property type="match status" value="1"/>
</dbReference>
<dbReference type="PROSITE" id="PS50020">
    <property type="entry name" value="WW_DOMAIN_2"/>
    <property type="match status" value="2"/>
</dbReference>
<evidence type="ECO:0000313" key="14">
    <source>
        <dbReference type="RefSeq" id="XP_030550351.1"/>
    </source>
</evidence>
<evidence type="ECO:0000256" key="1">
    <source>
        <dbReference type="ARBA" id="ARBA00004123"/>
    </source>
</evidence>
<evidence type="ECO:0000256" key="6">
    <source>
        <dbReference type="ARBA" id="ARBA00056384"/>
    </source>
</evidence>
<keyword evidence="3" id="KW-0677">Repeat</keyword>
<feature type="region of interest" description="Disordered" evidence="10">
    <location>
        <begin position="75"/>
        <end position="123"/>
    </location>
</feature>
<dbReference type="RefSeq" id="XP_030550351.1">
    <property type="nucleotide sequence ID" value="XM_030694491.1"/>
</dbReference>
<feature type="region of interest" description="Disordered" evidence="10">
    <location>
        <begin position="329"/>
        <end position="388"/>
    </location>
</feature>
<organism evidence="13 14">
    <name type="scientific">Rhodamnia argentea</name>
    <dbReference type="NCBI Taxonomy" id="178133"/>
    <lineage>
        <taxon>Eukaryota</taxon>
        <taxon>Viridiplantae</taxon>
        <taxon>Streptophyta</taxon>
        <taxon>Embryophyta</taxon>
        <taxon>Tracheophyta</taxon>
        <taxon>Spermatophyta</taxon>
        <taxon>Magnoliopsida</taxon>
        <taxon>eudicotyledons</taxon>
        <taxon>Gunneridae</taxon>
        <taxon>Pentapetalae</taxon>
        <taxon>rosids</taxon>
        <taxon>malvids</taxon>
        <taxon>Myrtales</taxon>
        <taxon>Myrtaceae</taxon>
        <taxon>Myrtoideae</taxon>
        <taxon>Myrteae</taxon>
        <taxon>Australasian group</taxon>
        <taxon>Rhodamnia</taxon>
    </lineage>
</organism>
<feature type="domain" description="FF" evidence="12">
    <location>
        <begin position="486"/>
        <end position="540"/>
    </location>
</feature>
<evidence type="ECO:0000313" key="13">
    <source>
        <dbReference type="Proteomes" id="UP000827889"/>
    </source>
</evidence>
<evidence type="ECO:0000256" key="5">
    <source>
        <dbReference type="ARBA" id="ARBA00023242"/>
    </source>
</evidence>
<feature type="compositionally biased region" description="Low complexity" evidence="10">
    <location>
        <begin position="379"/>
        <end position="388"/>
    </location>
</feature>
<comment type="subunit">
    <text evidence="8">Interacts (via the WW domains) with the phosphorylated C-terminal domain of NRPB1 (via CTD domain).</text>
</comment>
<dbReference type="FunFam" id="1.10.10.440:FF:000013">
    <property type="entry name" value="pre-mRNA-processing protein 40A isoform X1"/>
    <property type="match status" value="1"/>
</dbReference>
<dbReference type="CDD" id="cd00201">
    <property type="entry name" value="WW"/>
    <property type="match status" value="2"/>
</dbReference>
<dbReference type="GO" id="GO:0003723">
    <property type="term" value="F:RNA binding"/>
    <property type="evidence" value="ECO:0007669"/>
    <property type="project" value="TreeGrafter"/>
</dbReference>
<dbReference type="SMART" id="SM00441">
    <property type="entry name" value="FF"/>
    <property type="match status" value="5"/>
</dbReference>
<dbReference type="SUPFAM" id="SSF51045">
    <property type="entry name" value="WW domain"/>
    <property type="match status" value="2"/>
</dbReference>
<evidence type="ECO:0000256" key="7">
    <source>
        <dbReference type="ARBA" id="ARBA00061317"/>
    </source>
</evidence>
<protein>
    <submittedName>
        <fullName evidence="14 15">Pre-mRNA-processing protein 40A-like isoform X1</fullName>
    </submittedName>
</protein>
<dbReference type="SMART" id="SM00456">
    <property type="entry name" value="WW"/>
    <property type="match status" value="2"/>
</dbReference>
<feature type="domain" description="WW" evidence="11">
    <location>
        <begin position="242"/>
        <end position="275"/>
    </location>
</feature>
<dbReference type="KEGG" id="rarg:115755180"/>
<dbReference type="InterPro" id="IPR001202">
    <property type="entry name" value="WW_dom"/>
</dbReference>
<sequence length="1046" mass="119121">MYFFKASNSVPMANDAQFSGFQPPVVGSADPPRSFTQPVPVQPWPALPPQQPQQFVSTVPQHFQTPSHVTLLMNMGLPSAPQHPQFPPPVQHLAPRPGQPVQNILPPPPPPPPPPGPLPISQQNKPIASESLRLHQPSGLVPNNFVPAGTGLRAPLLSSYTFASHGGQQQVNFVAPRPPSLYHQMSQPQASGVSSGDQVNLPSESQNTTPVTVLPVTSEQPAVSAALALEPSVQHNSSEVVQRIQTDWIEHTSAAGRKYYYNKKTKQSTWEKPFELMTVTERADASTDWKEFTSSDGRIYYYNKVTKQSKWVMPAELKLAREEAQRKLAAGAQSESLPSSSTSLVPVKEPDGVDISSSISQGTSSPVPAAPFNASGDTESAVVAESEEISVPVPASTLPAVVFDTSMDDGEQTAVFQGSNEVAADTIDDGTTPMIDSEKSTIQDISCSPGVPVQDIEAKKNELIAEGTERLDEKLTNSEPSLNANKLEAKAAFNALLETANIGSDWTWERAMRIIINDKRYGALKTLGERKEAFNEFVGQRKKQEAEDRRIQQKKARDNFKQMLEECRELTSSSRWSKVMTLFEEDERFKAVERDRDRKDIFESFINELEKKERERSLEERKKNIREYRQFLESCDFIKASSQWRKLQDRLEADERCSRLEKIDRLEIFQDYLHDLEKEEEEQRKIQKEEMRKAERKNRDEFRKLMEEHVAAGTLTAKTLWRDYYVMVKDLPAYMAVASNTTGSTPKDLFEDVAEELQKQYEEDKSQIDDAVKLRKISLKSTWTVEDLRASIADDMRGTPISEINFKIVFDDLLERARKKEEKVAKKRKRLGDKFFDFLTTIREVTPSSTWDECKQLVENSHEYSSIGDDIYCQDIFEEYVTKLKDHETRKHKEEKAEREKKKRGKERKRVKDRREKERHNREEEESRDNGADSDREILSETRASYKKKKSGEDRERKHHRHVHRTADYMDIAEAEPPEKNRRHNGDHKKATQHESTPESDSEGRHKRHNRDHRNGSHRSGGYVEELEDGEFGEDIKSSKRLKGGK</sequence>
<evidence type="ECO:0000256" key="9">
    <source>
        <dbReference type="SAM" id="Coils"/>
    </source>
</evidence>
<dbReference type="Pfam" id="PF25432">
    <property type="entry name" value="FF_PRPF40A"/>
    <property type="match status" value="1"/>
</dbReference>
<feature type="domain" description="FF" evidence="12">
    <location>
        <begin position="693"/>
        <end position="756"/>
    </location>
</feature>
<evidence type="ECO:0000256" key="3">
    <source>
        <dbReference type="ARBA" id="ARBA00022737"/>
    </source>
</evidence>